<evidence type="ECO:0000313" key="1">
    <source>
        <dbReference type="EMBL" id="PVD38247.1"/>
    </source>
</evidence>
<gene>
    <name evidence="1" type="ORF">C0Q70_00858</name>
</gene>
<evidence type="ECO:0000313" key="2">
    <source>
        <dbReference type="Proteomes" id="UP000245119"/>
    </source>
</evidence>
<comment type="caution">
    <text evidence="1">The sequence shown here is derived from an EMBL/GenBank/DDBJ whole genome shotgun (WGS) entry which is preliminary data.</text>
</comment>
<keyword evidence="2" id="KW-1185">Reference proteome</keyword>
<dbReference type="Proteomes" id="UP000245119">
    <property type="component" value="Linkage Group LG1"/>
</dbReference>
<protein>
    <submittedName>
        <fullName evidence="1">Uncharacterized protein</fullName>
    </submittedName>
</protein>
<reference evidence="1 2" key="1">
    <citation type="submission" date="2018-04" db="EMBL/GenBank/DDBJ databases">
        <title>The genome of golden apple snail Pomacea canaliculata provides insight into stress tolerance and invasive adaptation.</title>
        <authorList>
            <person name="Liu C."/>
            <person name="Liu B."/>
            <person name="Ren Y."/>
            <person name="Zhang Y."/>
            <person name="Wang H."/>
            <person name="Li S."/>
            <person name="Jiang F."/>
            <person name="Yin L."/>
            <person name="Zhang G."/>
            <person name="Qian W."/>
            <person name="Fan W."/>
        </authorList>
    </citation>
    <scope>NUCLEOTIDE SEQUENCE [LARGE SCALE GENOMIC DNA]</scope>
    <source>
        <strain evidence="1">SZHN2017</strain>
        <tissue evidence="1">Muscle</tissue>
    </source>
</reference>
<dbReference type="EMBL" id="PZQS01000001">
    <property type="protein sequence ID" value="PVD38247.1"/>
    <property type="molecule type" value="Genomic_DNA"/>
</dbReference>
<sequence>MVCLDVEERTQRIKRLHVSSHLSVALTSDCCFPDVRTRTPHPATAPQHPPAHPRTSCRHRGIHHHHLHHHHHHHRHRHHHLTTTITGTHRHVIPELPDRGAIARM</sequence>
<proteinExistence type="predicted"/>
<dbReference type="AlphaFoldDB" id="A0A2T7PXY8"/>
<name>A0A2T7PXY8_POMCA</name>
<accession>A0A2T7PXY8</accession>
<organism evidence="1 2">
    <name type="scientific">Pomacea canaliculata</name>
    <name type="common">Golden apple snail</name>
    <dbReference type="NCBI Taxonomy" id="400727"/>
    <lineage>
        <taxon>Eukaryota</taxon>
        <taxon>Metazoa</taxon>
        <taxon>Spiralia</taxon>
        <taxon>Lophotrochozoa</taxon>
        <taxon>Mollusca</taxon>
        <taxon>Gastropoda</taxon>
        <taxon>Caenogastropoda</taxon>
        <taxon>Architaenioglossa</taxon>
        <taxon>Ampullarioidea</taxon>
        <taxon>Ampullariidae</taxon>
        <taxon>Pomacea</taxon>
    </lineage>
</organism>